<dbReference type="PANTHER" id="PTHR33099">
    <property type="entry name" value="FE2OG DIOXYGENASE DOMAIN-CONTAINING PROTEIN"/>
    <property type="match status" value="1"/>
</dbReference>
<dbReference type="Proteomes" id="UP000198211">
    <property type="component" value="Unassembled WGS sequence"/>
</dbReference>
<dbReference type="PROSITE" id="PS51471">
    <property type="entry name" value="FE2OG_OXY"/>
    <property type="match status" value="1"/>
</dbReference>
<dbReference type="AlphaFoldDB" id="A0A225VI95"/>
<name>A0A225VI95_9STRA</name>
<dbReference type="OrthoDB" id="120777at2759"/>
<dbReference type="PANTHER" id="PTHR33099:SF7">
    <property type="entry name" value="MYND-TYPE DOMAIN-CONTAINING PROTEIN"/>
    <property type="match status" value="1"/>
</dbReference>
<evidence type="ECO:0000259" key="1">
    <source>
        <dbReference type="PROSITE" id="PS51471"/>
    </source>
</evidence>
<comment type="caution">
    <text evidence="2">The sequence shown here is derived from an EMBL/GenBank/DDBJ whole genome shotgun (WGS) entry which is preliminary data.</text>
</comment>
<dbReference type="InterPro" id="IPR044862">
    <property type="entry name" value="Pro_4_hyd_alph_FE2OG_OXY"/>
</dbReference>
<dbReference type="Pfam" id="PF13640">
    <property type="entry name" value="2OG-FeII_Oxy_3"/>
    <property type="match status" value="1"/>
</dbReference>
<dbReference type="EMBL" id="NBNE01004588">
    <property type="protein sequence ID" value="OWZ05143.1"/>
    <property type="molecule type" value="Genomic_DNA"/>
</dbReference>
<sequence>MYDYDDEPEDGVPFEAGNWPFGLTGQAKDVPTPHGAACAQISNIFGQNNDDDDEIETETTAGEFSFGGQADTLPVAPGLFVDEVGAIALPLRSDLAEKLVAKCEKSPFGRKLDTMMDENIRKSWQLAPDQVEIRNPLWHTGMEKLSETIAGRLGYKGVPMQCILYKMLVYGEGGHFVKHQDTEKEDGMVATMVVQLPSLHEGGDLIVYRGGEVKYRHDFGKKEDTAAYLPHYAVHYADAEHALEKVTKGYRLILVYSICLPSNMRALERNPAKSMSEELAGAITCMGPEDKVFSLLLSHEYTKKSITDLGSGALKGVDRARVDALMEANNLVESTNKLQFFFADLTHEASYFDDGGEWKEDEHSESITWYSVSGQELGTASKTMFDLNFLNPDQESLAQMWEDYGESETEGYYGNEGATKNTTYARYALVAWPVSNGVENTLKFINASAAIDILQAQKHVPPEALRSFINAVAGSTSLVNLFFTTVCSNVENKNNLVPAFVALARTYKWDDIGIALMSSLRSTAADTSYGFVRMGEVNDTSMMITLQLADKFEQMDPSLLRPVTNVFVQELGDIDASNDKFAVLAAVAAIRIKWLQNQIQVMDKPFTWEMPNAVFPDGHIQAFLRGPEVSMKTVGVMAFGGLPAARKFAERTPQTHASFSMVPDGRGKDAYVTITKTRMWFNKQQSDLVQHKEELKLLTDRFGEGSREGPALKRARIGVWEHRG</sequence>
<dbReference type="InterPro" id="IPR005123">
    <property type="entry name" value="Oxoglu/Fe-dep_dioxygenase_dom"/>
</dbReference>
<reference evidence="3" key="1">
    <citation type="submission" date="2017-03" db="EMBL/GenBank/DDBJ databases">
        <title>Phytopthora megakarya and P. palmivora, two closely related causual agents of cacao black pod achieved similar genome size and gene model numbers by different mechanisms.</title>
        <authorList>
            <person name="Ali S."/>
            <person name="Shao J."/>
            <person name="Larry D.J."/>
            <person name="Kronmiller B."/>
            <person name="Shen D."/>
            <person name="Strem M.D."/>
            <person name="Melnick R.L."/>
            <person name="Guiltinan M.J."/>
            <person name="Tyler B.M."/>
            <person name="Meinhardt L.W."/>
            <person name="Bailey B.A."/>
        </authorList>
    </citation>
    <scope>NUCLEOTIDE SEQUENCE [LARGE SCALE GENOMIC DNA]</scope>
    <source>
        <strain evidence="3">zdho120</strain>
    </source>
</reference>
<organism evidence="2 3">
    <name type="scientific">Phytophthora megakarya</name>
    <dbReference type="NCBI Taxonomy" id="4795"/>
    <lineage>
        <taxon>Eukaryota</taxon>
        <taxon>Sar</taxon>
        <taxon>Stramenopiles</taxon>
        <taxon>Oomycota</taxon>
        <taxon>Peronosporomycetes</taxon>
        <taxon>Peronosporales</taxon>
        <taxon>Peronosporaceae</taxon>
        <taxon>Phytophthora</taxon>
    </lineage>
</organism>
<evidence type="ECO:0000313" key="2">
    <source>
        <dbReference type="EMBL" id="OWZ05143.1"/>
    </source>
</evidence>
<feature type="domain" description="Fe2OG dioxygenase" evidence="1">
    <location>
        <begin position="158"/>
        <end position="260"/>
    </location>
</feature>
<gene>
    <name evidence="2" type="ORF">PHMEG_00022822</name>
</gene>
<keyword evidence="3" id="KW-1185">Reference proteome</keyword>
<evidence type="ECO:0000313" key="3">
    <source>
        <dbReference type="Proteomes" id="UP000198211"/>
    </source>
</evidence>
<accession>A0A225VI95</accession>
<protein>
    <recommendedName>
        <fullName evidence="1">Fe2OG dioxygenase domain-containing protein</fullName>
    </recommendedName>
</protein>
<proteinExistence type="predicted"/>
<dbReference type="Gene3D" id="2.60.120.620">
    <property type="entry name" value="q2cbj1_9rhob like domain"/>
    <property type="match status" value="1"/>
</dbReference>